<keyword evidence="4 9" id="KW-0812">Transmembrane</keyword>
<proteinExistence type="inferred from homology"/>
<dbReference type="Gene3D" id="1.20.5.3310">
    <property type="match status" value="1"/>
</dbReference>
<dbReference type="PANTHER" id="PTHR42982">
    <property type="entry name" value="SEC-INDEPENDENT PROTEIN TRANSLOCASE PROTEIN TATA"/>
    <property type="match status" value="1"/>
</dbReference>
<comment type="function">
    <text evidence="9">Part of the twin-arginine translocation (Tat) system that transports large folded proteins containing a characteristic twin-arginine motif in their signal peptide across membranes. TatA could form the protein-conducting channel of the Tat system.</text>
</comment>
<dbReference type="InterPro" id="IPR006312">
    <property type="entry name" value="TatA/E"/>
</dbReference>
<organism evidence="11 12">
    <name type="scientific">Desulfurella amilsii</name>
    <dbReference type="NCBI Taxonomy" id="1562698"/>
    <lineage>
        <taxon>Bacteria</taxon>
        <taxon>Pseudomonadati</taxon>
        <taxon>Campylobacterota</taxon>
        <taxon>Desulfurellia</taxon>
        <taxon>Desulfurellales</taxon>
        <taxon>Desulfurellaceae</taxon>
        <taxon>Desulfurella</taxon>
    </lineage>
</organism>
<keyword evidence="12" id="KW-1185">Reference proteome</keyword>
<comment type="similarity">
    <text evidence="9">Belongs to the TatA/E family.</text>
</comment>
<evidence type="ECO:0000256" key="10">
    <source>
        <dbReference type="SAM" id="Coils"/>
    </source>
</evidence>
<reference evidence="11 12" key="1">
    <citation type="journal article" date="2017" name="Front. Microbiol.">
        <title>Genome Sequence of Desulfurella amilsii Strain TR1 and Comparative Genomics of Desulfurellaceae Family.</title>
        <authorList>
            <person name="Florentino A.P."/>
            <person name="Stams A.J."/>
            <person name="Sanchez-Andrea I."/>
        </authorList>
    </citation>
    <scope>NUCLEOTIDE SEQUENCE [LARGE SCALE GENOMIC DNA]</scope>
    <source>
        <strain evidence="11 12">TR1</strain>
    </source>
</reference>
<dbReference type="InterPro" id="IPR003369">
    <property type="entry name" value="TatA/B/E"/>
</dbReference>
<evidence type="ECO:0000256" key="8">
    <source>
        <dbReference type="ARBA" id="ARBA00023136"/>
    </source>
</evidence>
<sequence length="61" mass="6786">MLSETHIILVVLLIALIFGAKKLPEIGAGLGKGIKNFKSSIKDAKENEEEHEKIENKENKQ</sequence>
<dbReference type="GO" id="GO:0008320">
    <property type="term" value="F:protein transmembrane transporter activity"/>
    <property type="evidence" value="ECO:0007669"/>
    <property type="project" value="UniProtKB-UniRule"/>
</dbReference>
<protein>
    <recommendedName>
        <fullName evidence="9">Sec-independent protein translocase protein TatA</fullName>
    </recommendedName>
</protein>
<comment type="subcellular location">
    <subcellularLocation>
        <location evidence="1 9">Cell membrane</location>
        <topology evidence="1 9">Single-pass membrane protein</topology>
    </subcellularLocation>
</comment>
<dbReference type="PANTHER" id="PTHR42982:SF1">
    <property type="entry name" value="SEC-INDEPENDENT PROTEIN TRANSLOCASE PROTEIN TATA"/>
    <property type="match status" value="1"/>
</dbReference>
<evidence type="ECO:0000256" key="2">
    <source>
        <dbReference type="ARBA" id="ARBA00022448"/>
    </source>
</evidence>
<dbReference type="GO" id="GO:0043953">
    <property type="term" value="P:protein transport by the Tat complex"/>
    <property type="evidence" value="ECO:0007669"/>
    <property type="project" value="UniProtKB-UniRule"/>
</dbReference>
<comment type="subunit">
    <text evidence="9">Forms a complex with TatC.</text>
</comment>
<evidence type="ECO:0000256" key="1">
    <source>
        <dbReference type="ARBA" id="ARBA00004162"/>
    </source>
</evidence>
<dbReference type="STRING" id="1562698.DESAMIL20_977"/>
<keyword evidence="6 9" id="KW-1133">Transmembrane helix</keyword>
<accession>A0A1X4XV69</accession>
<dbReference type="RefSeq" id="WP_086033680.1">
    <property type="nucleotide sequence ID" value="NZ_MDSU01000018.1"/>
</dbReference>
<keyword evidence="10" id="KW-0175">Coiled coil</keyword>
<evidence type="ECO:0000256" key="6">
    <source>
        <dbReference type="ARBA" id="ARBA00022989"/>
    </source>
</evidence>
<dbReference type="Pfam" id="PF02416">
    <property type="entry name" value="TatA_B_E"/>
    <property type="match status" value="1"/>
</dbReference>
<dbReference type="HAMAP" id="MF_00236">
    <property type="entry name" value="TatA_E"/>
    <property type="match status" value="1"/>
</dbReference>
<dbReference type="NCBIfam" id="TIGR01411">
    <property type="entry name" value="tatAE"/>
    <property type="match status" value="1"/>
</dbReference>
<evidence type="ECO:0000256" key="5">
    <source>
        <dbReference type="ARBA" id="ARBA00022927"/>
    </source>
</evidence>
<evidence type="ECO:0000256" key="4">
    <source>
        <dbReference type="ARBA" id="ARBA00022692"/>
    </source>
</evidence>
<evidence type="ECO:0000313" key="11">
    <source>
        <dbReference type="EMBL" id="OSS41424.1"/>
    </source>
</evidence>
<keyword evidence="7 9" id="KW-0811">Translocation</keyword>
<name>A0A1X4XV69_9BACT</name>
<keyword evidence="2 9" id="KW-0813">Transport</keyword>
<dbReference type="EMBL" id="MDSU01000018">
    <property type="protein sequence ID" value="OSS41424.1"/>
    <property type="molecule type" value="Genomic_DNA"/>
</dbReference>
<comment type="caution">
    <text evidence="11">The sequence shown here is derived from an EMBL/GenBank/DDBJ whole genome shotgun (WGS) entry which is preliminary data.</text>
</comment>
<keyword evidence="8 9" id="KW-0472">Membrane</keyword>
<gene>
    <name evidence="9" type="primary">tatA</name>
    <name evidence="11" type="ORF">DESAMIL20_977</name>
</gene>
<dbReference type="GO" id="GO:0033281">
    <property type="term" value="C:TAT protein transport complex"/>
    <property type="evidence" value="ECO:0007669"/>
    <property type="project" value="UniProtKB-UniRule"/>
</dbReference>
<keyword evidence="3 9" id="KW-1003">Cell membrane</keyword>
<evidence type="ECO:0000256" key="3">
    <source>
        <dbReference type="ARBA" id="ARBA00022475"/>
    </source>
</evidence>
<evidence type="ECO:0000313" key="12">
    <source>
        <dbReference type="Proteomes" id="UP000194141"/>
    </source>
</evidence>
<evidence type="ECO:0000256" key="9">
    <source>
        <dbReference type="HAMAP-Rule" id="MF_00236"/>
    </source>
</evidence>
<feature type="coiled-coil region" evidence="10">
    <location>
        <begin position="34"/>
        <end position="61"/>
    </location>
</feature>
<dbReference type="Proteomes" id="UP000194141">
    <property type="component" value="Unassembled WGS sequence"/>
</dbReference>
<evidence type="ECO:0000256" key="7">
    <source>
        <dbReference type="ARBA" id="ARBA00023010"/>
    </source>
</evidence>
<keyword evidence="5 9" id="KW-0653">Protein transport</keyword>
<dbReference type="AlphaFoldDB" id="A0A1X4XV69"/>